<gene>
    <name evidence="4" type="ORF">TRIUR3_35057</name>
</gene>
<reference evidence="4" key="1">
    <citation type="journal article" date="2013" name="Nature">
        <title>Draft genome of the wheat A-genome progenitor Triticum urartu.</title>
        <authorList>
            <person name="Ling H.Q."/>
            <person name="Zhao S."/>
            <person name="Liu D."/>
            <person name="Wang J."/>
            <person name="Sun H."/>
            <person name="Zhang C."/>
            <person name="Fan H."/>
            <person name="Li D."/>
            <person name="Dong L."/>
            <person name="Tao Y."/>
            <person name="Gao C."/>
            <person name="Wu H."/>
            <person name="Li Y."/>
            <person name="Cui Y."/>
            <person name="Guo X."/>
            <person name="Zheng S."/>
            <person name="Wang B."/>
            <person name="Yu K."/>
            <person name="Liang Q."/>
            <person name="Yang W."/>
            <person name="Lou X."/>
            <person name="Chen J."/>
            <person name="Feng M."/>
            <person name="Jian J."/>
            <person name="Zhang X."/>
            <person name="Luo G."/>
            <person name="Jiang Y."/>
            <person name="Liu J."/>
            <person name="Wang Z."/>
            <person name="Sha Y."/>
            <person name="Zhang B."/>
            <person name="Wu H."/>
            <person name="Tang D."/>
            <person name="Shen Q."/>
            <person name="Xue P."/>
            <person name="Zou S."/>
            <person name="Wang X."/>
            <person name="Liu X."/>
            <person name="Wang F."/>
            <person name="Yang Y."/>
            <person name="An X."/>
            <person name="Dong Z."/>
            <person name="Zhang K."/>
            <person name="Zhang X."/>
            <person name="Luo M.C."/>
            <person name="Dvorak J."/>
            <person name="Tong Y."/>
            <person name="Wang J."/>
            <person name="Yang H."/>
            <person name="Li Z."/>
            <person name="Wang D."/>
            <person name="Zhang A."/>
            <person name="Wang J."/>
        </authorList>
    </citation>
    <scope>NUCLEOTIDE SEQUENCE</scope>
</reference>
<feature type="compositionally biased region" description="Basic and acidic residues" evidence="2">
    <location>
        <begin position="375"/>
        <end position="388"/>
    </location>
</feature>
<dbReference type="STRING" id="4572.M7Z447"/>
<sequence>MWSLRNSRRKTDVVGDCIDKLHEKRRAVREEGMEALEGFVPVDELDYRYFTVFDRCCASLRKGACREATLAYRAIGLLALTVGAATADGVDCSKDILEKALPVLEETLHAPSSGATTMVASLDCLAAVTLAGTRRPEDAAPSVEAVWGAIRRAEDETKPSPEVLAAAVRAFALLLTTVGDLRSYPCTVKEAIIPFHDLAELLECEHPDVRIAAGEALAVCAELNLTQHASPEDIQVIEMILFDLVADASGGQNLTEEQVEFFQQIADIMSQVGCPETEESMPSSYTSGRSVLRVSTWARLVQLNFLKRFLNKGFRKHLQDNLLFREQVDSSDAVGEADEQPAGKGRRRGGGGGERGRRAGREGQAARGWEGETVELGHEEGSRHRMGEQEWFLPV</sequence>
<feature type="domain" description="Interferon-related developmental regulator N-terminal" evidence="3">
    <location>
        <begin position="9"/>
        <end position="232"/>
    </location>
</feature>
<dbReference type="OMA" id="HESILIG"/>
<evidence type="ECO:0000256" key="2">
    <source>
        <dbReference type="SAM" id="MobiDB-lite"/>
    </source>
</evidence>
<dbReference type="InterPro" id="IPR039777">
    <property type="entry name" value="IFRD"/>
</dbReference>
<evidence type="ECO:0000259" key="3">
    <source>
        <dbReference type="Pfam" id="PF05004"/>
    </source>
</evidence>
<evidence type="ECO:0000256" key="1">
    <source>
        <dbReference type="ARBA" id="ARBA00008828"/>
    </source>
</evidence>
<feature type="region of interest" description="Disordered" evidence="2">
    <location>
        <begin position="329"/>
        <end position="395"/>
    </location>
</feature>
<dbReference type="InterPro" id="IPR007701">
    <property type="entry name" value="Interferon-rel_develop_reg_N"/>
</dbReference>
<comment type="similarity">
    <text evidence="1">Belongs to the IFRD family.</text>
</comment>
<organism evidence="4">
    <name type="scientific">Triticum urartu</name>
    <name type="common">Red wild einkorn</name>
    <name type="synonym">Crithodium urartu</name>
    <dbReference type="NCBI Taxonomy" id="4572"/>
    <lineage>
        <taxon>Eukaryota</taxon>
        <taxon>Viridiplantae</taxon>
        <taxon>Streptophyta</taxon>
        <taxon>Embryophyta</taxon>
        <taxon>Tracheophyta</taxon>
        <taxon>Spermatophyta</taxon>
        <taxon>Magnoliopsida</taxon>
        <taxon>Liliopsida</taxon>
        <taxon>Poales</taxon>
        <taxon>Poaceae</taxon>
        <taxon>BOP clade</taxon>
        <taxon>Pooideae</taxon>
        <taxon>Triticodae</taxon>
        <taxon>Triticeae</taxon>
        <taxon>Triticinae</taxon>
        <taxon>Triticum</taxon>
    </lineage>
</organism>
<accession>M7Z447</accession>
<evidence type="ECO:0000313" key="4">
    <source>
        <dbReference type="EMBL" id="EMS54757.1"/>
    </source>
</evidence>
<dbReference type="InterPro" id="IPR011989">
    <property type="entry name" value="ARM-like"/>
</dbReference>
<dbReference type="PANTHER" id="PTHR12354">
    <property type="entry name" value="INTERFERON-RELATED DEVELOPMENTAL REGULATOR"/>
    <property type="match status" value="1"/>
</dbReference>
<dbReference type="AlphaFoldDB" id="M7Z447"/>
<dbReference type="PANTHER" id="PTHR12354:SF11">
    <property type="entry name" value="OS02G0219050 PROTEIN"/>
    <property type="match status" value="1"/>
</dbReference>
<dbReference type="eggNOG" id="KOG2842">
    <property type="taxonomic scope" value="Eukaryota"/>
</dbReference>
<proteinExistence type="inferred from homology"/>
<dbReference type="SUPFAM" id="SSF48371">
    <property type="entry name" value="ARM repeat"/>
    <property type="match status" value="1"/>
</dbReference>
<dbReference type="EMBL" id="KD178266">
    <property type="protein sequence ID" value="EMS54757.1"/>
    <property type="molecule type" value="Genomic_DNA"/>
</dbReference>
<protein>
    <submittedName>
        <fullName evidence="4">Interferon-related developmental regulator 1</fullName>
    </submittedName>
</protein>
<dbReference type="Gene3D" id="1.25.10.10">
    <property type="entry name" value="Leucine-rich Repeat Variant"/>
    <property type="match status" value="1"/>
</dbReference>
<dbReference type="Pfam" id="PF05004">
    <property type="entry name" value="IFRD"/>
    <property type="match status" value="1"/>
</dbReference>
<dbReference type="InterPro" id="IPR016024">
    <property type="entry name" value="ARM-type_fold"/>
</dbReference>
<name>M7Z447_TRIUA</name>